<proteinExistence type="inferred from homology"/>
<keyword evidence="5" id="KW-1185">Reference proteome</keyword>
<evidence type="ECO:0000256" key="2">
    <source>
        <dbReference type="ARBA" id="ARBA00023030"/>
    </source>
</evidence>
<dbReference type="InterPro" id="IPR002209">
    <property type="entry name" value="Fibroblast_GF_fam"/>
</dbReference>
<reference evidence="4 5" key="1">
    <citation type="journal article" date="2019" name="Mol. Ecol. Resour.">
        <title>Improving Illumina assemblies with Hi-C and long reads: an example with the North African dromedary.</title>
        <authorList>
            <person name="Elbers J.P."/>
            <person name="Rogers M.F."/>
            <person name="Perelman P.L."/>
            <person name="Proskuryakova A.A."/>
            <person name="Serdyukova N.A."/>
            <person name="Johnson W.E."/>
            <person name="Horin P."/>
            <person name="Corander J."/>
            <person name="Murphy D."/>
            <person name="Burger P.A."/>
        </authorList>
    </citation>
    <scope>NUCLEOTIDE SEQUENCE [LARGE SCALE GENOMIC DNA]</scope>
    <source>
        <strain evidence="4">Drom800</strain>
        <tissue evidence="4">Blood</tissue>
    </source>
</reference>
<organism evidence="4 5">
    <name type="scientific">Camelus dromedarius</name>
    <name type="common">Dromedary</name>
    <name type="synonym">Arabian camel</name>
    <dbReference type="NCBI Taxonomy" id="9838"/>
    <lineage>
        <taxon>Eukaryota</taxon>
        <taxon>Metazoa</taxon>
        <taxon>Chordata</taxon>
        <taxon>Craniata</taxon>
        <taxon>Vertebrata</taxon>
        <taxon>Euteleostomi</taxon>
        <taxon>Mammalia</taxon>
        <taxon>Eutheria</taxon>
        <taxon>Laurasiatheria</taxon>
        <taxon>Artiodactyla</taxon>
        <taxon>Tylopoda</taxon>
        <taxon>Camelidae</taxon>
        <taxon>Camelus</taxon>
    </lineage>
</organism>
<dbReference type="PRINTS" id="PR00262">
    <property type="entry name" value="IL1HBGF"/>
</dbReference>
<dbReference type="GO" id="GO:0008083">
    <property type="term" value="F:growth factor activity"/>
    <property type="evidence" value="ECO:0007669"/>
    <property type="project" value="UniProtKB-KW"/>
</dbReference>
<dbReference type="STRING" id="9838.ENSCDRP00005032979"/>
<accession>A0A5N4C883</accession>
<dbReference type="PANTHER" id="PTHR11486">
    <property type="entry name" value="FIBROBLAST GROWTH FACTOR"/>
    <property type="match status" value="1"/>
</dbReference>
<evidence type="ECO:0000256" key="3">
    <source>
        <dbReference type="SAM" id="SignalP"/>
    </source>
</evidence>
<dbReference type="SMART" id="SM00442">
    <property type="entry name" value="FGF"/>
    <property type="match status" value="1"/>
</dbReference>
<comment type="caution">
    <text evidence="4">The sequence shown here is derived from an EMBL/GenBank/DDBJ whole genome shotgun (WGS) entry which is preliminary data.</text>
</comment>
<feature type="chain" id="PRO_5024284165" evidence="3">
    <location>
        <begin position="20"/>
        <end position="270"/>
    </location>
</feature>
<gene>
    <name evidence="4" type="ORF">Cadr_000029404</name>
</gene>
<dbReference type="AlphaFoldDB" id="A0A5N4C883"/>
<comment type="similarity">
    <text evidence="1">Belongs to the heparin-binding growth factors family.</text>
</comment>
<protein>
    <submittedName>
        <fullName evidence="4">Fibroblast growth factor 23</fullName>
    </submittedName>
</protein>
<dbReference type="Pfam" id="PF00167">
    <property type="entry name" value="FGF"/>
    <property type="match status" value="1"/>
</dbReference>
<dbReference type="Gene3D" id="2.80.10.50">
    <property type="match status" value="1"/>
</dbReference>
<feature type="signal peptide" evidence="3">
    <location>
        <begin position="1"/>
        <end position="19"/>
    </location>
</feature>
<dbReference type="SUPFAM" id="SSF50353">
    <property type="entry name" value="Cytokine"/>
    <property type="match status" value="1"/>
</dbReference>
<keyword evidence="3" id="KW-0732">Signal</keyword>
<evidence type="ECO:0000313" key="5">
    <source>
        <dbReference type="Proteomes" id="UP000299084"/>
    </source>
</evidence>
<evidence type="ECO:0000313" key="4">
    <source>
        <dbReference type="EMBL" id="KAB1254584.1"/>
    </source>
</evidence>
<evidence type="ECO:0000256" key="1">
    <source>
        <dbReference type="ARBA" id="ARBA00007936"/>
    </source>
</evidence>
<name>A0A5N4C883_CAMDR</name>
<dbReference type="EMBL" id="JWIN03000034">
    <property type="protein sequence ID" value="KAB1254584.1"/>
    <property type="molecule type" value="Genomic_DNA"/>
</dbReference>
<keyword evidence="2" id="KW-0339">Growth factor</keyword>
<dbReference type="InterPro" id="IPR008996">
    <property type="entry name" value="IL1/FGF"/>
</dbReference>
<sequence length="270" mass="29753">MLGAGLGLLVGTLCCAVRGYPNTSPLLGSSWGGLTHLYTASARSSYHLQIHTDGHVDGSPQQTIYSALTIRSEDAGFVVITGVMSRRYLCMDVRGNIFGSHHFSPESCRFRQRTLENGYDVYQSPQHRFLVSLGRAKRPFLPGTNPPPFSQFLSRRNEIPLLQLGTARPRRHTRTAPTAGPAGPTSYLYLNGHPKSRMLMSSSFLSVTLSPHPAAIVYPASEIDPFFSLLRDIGQLLSPDDGLTLNLKDEFLLRNPRTVYGATQQRTHGK</sequence>
<dbReference type="Proteomes" id="UP000299084">
    <property type="component" value="Unassembled WGS sequence"/>
</dbReference>